<comment type="function">
    <text evidence="4">Functions in the N-end rule pathway of protein degradation where it conjugates Leu, Phe and, less efficiently, Met from aminoacyl-tRNAs to the N-termini of proteins containing an N-terminal arginine or lysine.</text>
</comment>
<dbReference type="InterPro" id="IPR042203">
    <property type="entry name" value="Leu/Phe-tRNA_Trfase_C"/>
</dbReference>
<organism evidence="5 6">
    <name type="scientific">Aureimonas altamirensis</name>
    <dbReference type="NCBI Taxonomy" id="370622"/>
    <lineage>
        <taxon>Bacteria</taxon>
        <taxon>Pseudomonadati</taxon>
        <taxon>Pseudomonadota</taxon>
        <taxon>Alphaproteobacteria</taxon>
        <taxon>Hyphomicrobiales</taxon>
        <taxon>Aurantimonadaceae</taxon>
        <taxon>Aureimonas</taxon>
    </lineage>
</organism>
<dbReference type="RefSeq" id="WP_039193518.1">
    <property type="nucleotide sequence ID" value="NZ_JAQRFV010000010.1"/>
</dbReference>
<dbReference type="AlphaFoldDB" id="A0A0B1Q4E7"/>
<evidence type="ECO:0000256" key="1">
    <source>
        <dbReference type="ARBA" id="ARBA00022490"/>
    </source>
</evidence>
<evidence type="ECO:0000256" key="4">
    <source>
        <dbReference type="HAMAP-Rule" id="MF_00688"/>
    </source>
</evidence>
<dbReference type="SUPFAM" id="SSF55729">
    <property type="entry name" value="Acyl-CoA N-acyltransferases (Nat)"/>
    <property type="match status" value="1"/>
</dbReference>
<dbReference type="Proteomes" id="UP000030826">
    <property type="component" value="Unassembled WGS sequence"/>
</dbReference>
<dbReference type="NCBIfam" id="TIGR00667">
    <property type="entry name" value="aat"/>
    <property type="match status" value="1"/>
</dbReference>
<comment type="catalytic activity">
    <reaction evidence="4">
        <text>N-terminal L-lysyl-[protein] + L-leucyl-tRNA(Leu) = N-terminal L-leucyl-L-lysyl-[protein] + tRNA(Leu) + H(+)</text>
        <dbReference type="Rhea" id="RHEA:12340"/>
        <dbReference type="Rhea" id="RHEA-COMP:9613"/>
        <dbReference type="Rhea" id="RHEA-COMP:9622"/>
        <dbReference type="Rhea" id="RHEA-COMP:12670"/>
        <dbReference type="Rhea" id="RHEA-COMP:12671"/>
        <dbReference type="ChEBI" id="CHEBI:15378"/>
        <dbReference type="ChEBI" id="CHEBI:65249"/>
        <dbReference type="ChEBI" id="CHEBI:78442"/>
        <dbReference type="ChEBI" id="CHEBI:78494"/>
        <dbReference type="ChEBI" id="CHEBI:133043"/>
        <dbReference type="EC" id="2.3.2.6"/>
    </reaction>
</comment>
<name>A0A0B1Q4E7_9HYPH</name>
<dbReference type="GO" id="GO:0030163">
    <property type="term" value="P:protein catabolic process"/>
    <property type="evidence" value="ECO:0007669"/>
    <property type="project" value="UniProtKB-UniRule"/>
</dbReference>
<dbReference type="HAMAP" id="MF_00688">
    <property type="entry name" value="Leu_Phe_trans"/>
    <property type="match status" value="1"/>
</dbReference>
<dbReference type="Pfam" id="PF03588">
    <property type="entry name" value="Leu_Phe_trans"/>
    <property type="match status" value="1"/>
</dbReference>
<dbReference type="FunFam" id="3.40.630.70:FF:000001">
    <property type="entry name" value="Leucyl/phenylalanyl-tRNA--protein transferase"/>
    <property type="match status" value="1"/>
</dbReference>
<evidence type="ECO:0000256" key="3">
    <source>
        <dbReference type="ARBA" id="ARBA00023315"/>
    </source>
</evidence>
<comment type="catalytic activity">
    <reaction evidence="4">
        <text>N-terminal L-arginyl-[protein] + L-leucyl-tRNA(Leu) = N-terminal L-leucyl-L-arginyl-[protein] + tRNA(Leu) + H(+)</text>
        <dbReference type="Rhea" id="RHEA:50416"/>
        <dbReference type="Rhea" id="RHEA-COMP:9613"/>
        <dbReference type="Rhea" id="RHEA-COMP:9622"/>
        <dbReference type="Rhea" id="RHEA-COMP:12672"/>
        <dbReference type="Rhea" id="RHEA-COMP:12673"/>
        <dbReference type="ChEBI" id="CHEBI:15378"/>
        <dbReference type="ChEBI" id="CHEBI:64719"/>
        <dbReference type="ChEBI" id="CHEBI:78442"/>
        <dbReference type="ChEBI" id="CHEBI:78494"/>
        <dbReference type="ChEBI" id="CHEBI:133044"/>
        <dbReference type="EC" id="2.3.2.6"/>
    </reaction>
</comment>
<accession>A0A0B1Q4E7</accession>
<proteinExistence type="inferred from homology"/>
<comment type="catalytic activity">
    <reaction evidence="4">
        <text>L-phenylalanyl-tRNA(Phe) + an N-terminal L-alpha-aminoacyl-[protein] = an N-terminal L-phenylalanyl-L-alpha-aminoacyl-[protein] + tRNA(Phe)</text>
        <dbReference type="Rhea" id="RHEA:43632"/>
        <dbReference type="Rhea" id="RHEA-COMP:9668"/>
        <dbReference type="Rhea" id="RHEA-COMP:9699"/>
        <dbReference type="Rhea" id="RHEA-COMP:10636"/>
        <dbReference type="Rhea" id="RHEA-COMP:10637"/>
        <dbReference type="ChEBI" id="CHEBI:78442"/>
        <dbReference type="ChEBI" id="CHEBI:78531"/>
        <dbReference type="ChEBI" id="CHEBI:78597"/>
        <dbReference type="ChEBI" id="CHEBI:83561"/>
        <dbReference type="EC" id="2.3.2.6"/>
    </reaction>
</comment>
<comment type="caution">
    <text evidence="5">The sequence shown here is derived from an EMBL/GenBank/DDBJ whole genome shotgun (WGS) entry which is preliminary data.</text>
</comment>
<keyword evidence="3 4" id="KW-0012">Acyltransferase</keyword>
<gene>
    <name evidence="4" type="primary">aat</name>
    <name evidence="5" type="ORF">LA66_12390</name>
</gene>
<dbReference type="PANTHER" id="PTHR30098">
    <property type="entry name" value="LEUCYL/PHENYLALANYL-TRNA--PROTEIN TRANSFERASE"/>
    <property type="match status" value="1"/>
</dbReference>
<evidence type="ECO:0000313" key="5">
    <source>
        <dbReference type="EMBL" id="KHJ54256.1"/>
    </source>
</evidence>
<comment type="subcellular location">
    <subcellularLocation>
        <location evidence="4">Cytoplasm</location>
    </subcellularLocation>
</comment>
<protein>
    <recommendedName>
        <fullName evidence="4">Leucyl/phenylalanyl-tRNA--protein transferase</fullName>
        <ecNumber evidence="4">2.3.2.6</ecNumber>
    </recommendedName>
    <alternativeName>
        <fullName evidence="4">L/F-transferase</fullName>
    </alternativeName>
    <alternativeName>
        <fullName evidence="4">Leucyltransferase</fullName>
    </alternativeName>
    <alternativeName>
        <fullName evidence="4">Phenyalanyltransferase</fullName>
    </alternativeName>
</protein>
<dbReference type="InterPro" id="IPR004616">
    <property type="entry name" value="Leu/Phe-tRNA_Trfase"/>
</dbReference>
<keyword evidence="2 4" id="KW-0808">Transferase</keyword>
<dbReference type="InterPro" id="IPR016181">
    <property type="entry name" value="Acyl_CoA_acyltransferase"/>
</dbReference>
<keyword evidence="1 4" id="KW-0963">Cytoplasm</keyword>
<dbReference type="STRING" id="370622.LA66_12390"/>
<dbReference type="PANTHER" id="PTHR30098:SF2">
    <property type="entry name" value="LEUCYL_PHENYLALANYL-TRNA--PROTEIN TRANSFERASE"/>
    <property type="match status" value="1"/>
</dbReference>
<sequence length="210" mass="23288">MVSITPELLLRAYASGIFPMAESATDRSIHWIDPSERGIIPLDGLHIARRLARTIRSQPFDIRFDTAFPAVVDRCAEPQPGRTETWINRTIRDLYLQLFRMGHAHSVEAWEGDDLVGGLYGVSLGGAFFGESMFSRRSDASKIALAYLCARLRKDGFVLLDTQFLTAHLASLGAIEVSRRRYHALLAAALEVDAAFDAGDALTHEDVLSR</sequence>
<dbReference type="EC" id="2.3.2.6" evidence="4"/>
<reference evidence="5 6" key="1">
    <citation type="submission" date="2014-09" db="EMBL/GenBank/DDBJ databases">
        <title>Isolation and characterization of Aurantimonas altamirensis ON-56566 from clinical sample following a dog bite.</title>
        <authorList>
            <person name="Eshaghi A."/>
            <person name="Li A."/>
            <person name="Shahinas D."/>
            <person name="Bahn P."/>
            <person name="Kus J.V."/>
            <person name="Patel S.N."/>
        </authorList>
    </citation>
    <scope>NUCLEOTIDE SEQUENCE [LARGE SCALE GENOMIC DNA]</scope>
    <source>
        <strain evidence="5 6">ON-56566</strain>
    </source>
</reference>
<evidence type="ECO:0000313" key="6">
    <source>
        <dbReference type="Proteomes" id="UP000030826"/>
    </source>
</evidence>
<dbReference type="EMBL" id="JRFJ01000003">
    <property type="protein sequence ID" value="KHJ54256.1"/>
    <property type="molecule type" value="Genomic_DNA"/>
</dbReference>
<dbReference type="Gene3D" id="3.40.630.70">
    <property type="entry name" value="Leucyl/phenylalanyl-tRNA-protein transferase, C-terminal domain"/>
    <property type="match status" value="1"/>
</dbReference>
<comment type="similarity">
    <text evidence="4">Belongs to the L/F-transferase family.</text>
</comment>
<dbReference type="GO" id="GO:0008914">
    <property type="term" value="F:leucyl-tRNA--protein transferase activity"/>
    <property type="evidence" value="ECO:0007669"/>
    <property type="project" value="UniProtKB-UniRule"/>
</dbReference>
<evidence type="ECO:0000256" key="2">
    <source>
        <dbReference type="ARBA" id="ARBA00022679"/>
    </source>
</evidence>
<dbReference type="GO" id="GO:0005737">
    <property type="term" value="C:cytoplasm"/>
    <property type="evidence" value="ECO:0007669"/>
    <property type="project" value="UniProtKB-SubCell"/>
</dbReference>
<dbReference type="OrthoDB" id="9790282at2"/>